<name>A0ABV5EGH0_9ACTN</name>
<sequence>MYQRGLPPAPGGPLRSAPELAFQRTVCRRLVHRAAVAEVFVTDAVVLGEDHFLVGSQWPRDHALYHPDAQRRCDPLLFAETIRQALVYLAHWHYEVPLTHRFVGYDMDFEITDPGALSVGGTPMPVELEARWRWTDRRPPRRYGARLEVGLSVAGRLCGRGGLRVVALDERSYRIVRRRVGGTGAAGGPEEHGRRVEPGLVGRLRNKDSVLAHGSSAGEWLLRPDPDHAILFDHPTDHLPLMVLLEGFRQLGHLMTRSTAPPPDDPALTLVSAAVDCTAFAELDVPTRLVVREDGVAEEAAAGKRATRDASADRRLRLDALQGDTLVARCDSVWGPARLASATDRPASLAVPSA</sequence>
<evidence type="ECO:0000313" key="3">
    <source>
        <dbReference type="Proteomes" id="UP001585080"/>
    </source>
</evidence>
<feature type="domain" description="A-factor biosynthesis hotdog" evidence="1">
    <location>
        <begin position="200"/>
        <end position="330"/>
    </location>
</feature>
<dbReference type="InterPro" id="IPR047757">
    <property type="entry name" value="AfsA-like"/>
</dbReference>
<accession>A0ABV5EGH0</accession>
<dbReference type="EMBL" id="JAYMRP010000025">
    <property type="protein sequence ID" value="MFB8775949.1"/>
    <property type="molecule type" value="Genomic_DNA"/>
</dbReference>
<dbReference type="NCBIfam" id="NF041195">
    <property type="entry name" value="ScbA_BarX_GamBu"/>
    <property type="match status" value="1"/>
</dbReference>
<gene>
    <name evidence="2" type="ORF">VSS16_24940</name>
</gene>
<organism evidence="2 3">
    <name type="scientific">Streptomyces broussonetiae</name>
    <dbReference type="NCBI Taxonomy" id="2686304"/>
    <lineage>
        <taxon>Bacteria</taxon>
        <taxon>Bacillati</taxon>
        <taxon>Actinomycetota</taxon>
        <taxon>Actinomycetes</taxon>
        <taxon>Kitasatosporales</taxon>
        <taxon>Streptomycetaceae</taxon>
        <taxon>Streptomyces</taxon>
    </lineage>
</organism>
<feature type="domain" description="A-factor biosynthesis hotdog" evidence="1">
    <location>
        <begin position="30"/>
        <end position="164"/>
    </location>
</feature>
<dbReference type="Proteomes" id="UP001585080">
    <property type="component" value="Unassembled WGS sequence"/>
</dbReference>
<evidence type="ECO:0000259" key="1">
    <source>
        <dbReference type="Pfam" id="PF03756"/>
    </source>
</evidence>
<keyword evidence="3" id="KW-1185">Reference proteome</keyword>
<protein>
    <submittedName>
        <fullName evidence="2">ScbA/BarX family gamma-butyrolactone biosynthesis protein</fullName>
    </submittedName>
</protein>
<dbReference type="RefSeq" id="WP_376734524.1">
    <property type="nucleotide sequence ID" value="NZ_JAYMRP010000025.1"/>
</dbReference>
<proteinExistence type="predicted"/>
<evidence type="ECO:0000313" key="2">
    <source>
        <dbReference type="EMBL" id="MFB8775949.1"/>
    </source>
</evidence>
<dbReference type="Pfam" id="PF03756">
    <property type="entry name" value="AfsA"/>
    <property type="match status" value="2"/>
</dbReference>
<reference evidence="2 3" key="1">
    <citation type="submission" date="2024-01" db="EMBL/GenBank/DDBJ databases">
        <title>Genome mining of biosynthetic gene clusters to explore secondary metabolites of Streptomyces sp.</title>
        <authorList>
            <person name="Baig A."/>
            <person name="Ajitkumar Shintre N."/>
            <person name="Kumar H."/>
            <person name="Anbarasu A."/>
            <person name="Ramaiah S."/>
        </authorList>
    </citation>
    <scope>NUCLEOTIDE SEQUENCE [LARGE SCALE GENOMIC DNA]</scope>
    <source>
        <strain evidence="2 3">A57</strain>
    </source>
</reference>
<comment type="caution">
    <text evidence="2">The sequence shown here is derived from an EMBL/GenBank/DDBJ whole genome shotgun (WGS) entry which is preliminary data.</text>
</comment>
<dbReference type="InterPro" id="IPR005509">
    <property type="entry name" value="AfsA_hotdog_dom"/>
</dbReference>